<keyword evidence="3" id="KW-1185">Reference proteome</keyword>
<gene>
    <name evidence="2" type="ORF">EVAR_85286_1</name>
</gene>
<dbReference type="Proteomes" id="UP000299102">
    <property type="component" value="Unassembled WGS sequence"/>
</dbReference>
<evidence type="ECO:0008006" key="4">
    <source>
        <dbReference type="Google" id="ProtNLM"/>
    </source>
</evidence>
<dbReference type="OrthoDB" id="6381824at2759"/>
<protein>
    <recommendedName>
        <fullName evidence="4">Reverse transcriptase domain-containing protein</fullName>
    </recommendedName>
</protein>
<evidence type="ECO:0000256" key="1">
    <source>
        <dbReference type="SAM" id="Phobius"/>
    </source>
</evidence>
<accession>A0A4C1V7W1</accession>
<sequence length="175" mass="19529">MDDSVALDNVEIGECLADSIESQCSHISPPHDIAHIQHIEEEVQNKASLEPKNDLPPVSLSEVQTLVKSLKTKRHQASKIVLFISSIVITEIGILLLDTSALTRLDDVSEQEFLMALPLFPLLYSAYTNDIACPSSGVQLALFADDIALYFRARLKKSILLLQRAIDELSRWFRT</sequence>
<comment type="caution">
    <text evidence="2">The sequence shown here is derived from an EMBL/GenBank/DDBJ whole genome shotgun (WGS) entry which is preliminary data.</text>
</comment>
<feature type="transmembrane region" description="Helical" evidence="1">
    <location>
        <begin position="80"/>
        <end position="97"/>
    </location>
</feature>
<name>A0A4C1V7W1_EUMVA</name>
<keyword evidence="1" id="KW-0472">Membrane</keyword>
<organism evidence="2 3">
    <name type="scientific">Eumeta variegata</name>
    <name type="common">Bagworm moth</name>
    <name type="synonym">Eumeta japonica</name>
    <dbReference type="NCBI Taxonomy" id="151549"/>
    <lineage>
        <taxon>Eukaryota</taxon>
        <taxon>Metazoa</taxon>
        <taxon>Ecdysozoa</taxon>
        <taxon>Arthropoda</taxon>
        <taxon>Hexapoda</taxon>
        <taxon>Insecta</taxon>
        <taxon>Pterygota</taxon>
        <taxon>Neoptera</taxon>
        <taxon>Endopterygota</taxon>
        <taxon>Lepidoptera</taxon>
        <taxon>Glossata</taxon>
        <taxon>Ditrysia</taxon>
        <taxon>Tineoidea</taxon>
        <taxon>Psychidae</taxon>
        <taxon>Oiketicinae</taxon>
        <taxon>Eumeta</taxon>
    </lineage>
</organism>
<keyword evidence="1" id="KW-0812">Transmembrane</keyword>
<evidence type="ECO:0000313" key="2">
    <source>
        <dbReference type="EMBL" id="GBP34566.1"/>
    </source>
</evidence>
<proteinExistence type="predicted"/>
<dbReference type="AlphaFoldDB" id="A0A4C1V7W1"/>
<evidence type="ECO:0000313" key="3">
    <source>
        <dbReference type="Proteomes" id="UP000299102"/>
    </source>
</evidence>
<keyword evidence="1" id="KW-1133">Transmembrane helix</keyword>
<dbReference type="EMBL" id="BGZK01000290">
    <property type="protein sequence ID" value="GBP34566.1"/>
    <property type="molecule type" value="Genomic_DNA"/>
</dbReference>
<reference evidence="2 3" key="1">
    <citation type="journal article" date="2019" name="Commun. Biol.">
        <title>The bagworm genome reveals a unique fibroin gene that provides high tensile strength.</title>
        <authorList>
            <person name="Kono N."/>
            <person name="Nakamura H."/>
            <person name="Ohtoshi R."/>
            <person name="Tomita M."/>
            <person name="Numata K."/>
            <person name="Arakawa K."/>
        </authorList>
    </citation>
    <scope>NUCLEOTIDE SEQUENCE [LARGE SCALE GENOMIC DNA]</scope>
</reference>